<reference evidence="3 5" key="2">
    <citation type="submission" date="2016-08" db="EMBL/GenBank/DDBJ databases">
        <authorList>
            <person name="Seilhamer J.J."/>
        </authorList>
    </citation>
    <scope>NUCLEOTIDE SEQUENCE [LARGE SCALE GENOMIC DNA]</scope>
    <source>
        <strain evidence="3 5">CCBAU 10071</strain>
    </source>
</reference>
<evidence type="ECO:0008006" key="7">
    <source>
        <dbReference type="Google" id="ProtNLM"/>
    </source>
</evidence>
<reference evidence="2 6" key="3">
    <citation type="submission" date="2024-07" db="EMBL/GenBank/DDBJ databases">
        <title>Genomic Encyclopedia of Type Strains, Phase V (KMG-V): Genome sequencing to study the core and pangenomes of soil and plant-associated prokaryotes.</title>
        <authorList>
            <person name="Whitman W."/>
        </authorList>
    </citation>
    <scope>NUCLEOTIDE SEQUENCE [LARGE SCALE GENOMIC DNA]</scope>
    <source>
        <strain evidence="2 6">USDA 222</strain>
    </source>
</reference>
<name>A0A0R3CP71_9BRAD</name>
<dbReference type="GeneID" id="93174643"/>
<accession>A0A0R3CP71</accession>
<evidence type="ECO:0000313" key="1">
    <source>
        <dbReference type="EMBL" id="KRP96683.1"/>
    </source>
</evidence>
<reference evidence="1 4" key="1">
    <citation type="submission" date="2015-09" db="EMBL/GenBank/DDBJ databases">
        <title>Draft Genome Sequence of the Strain BR 3267 (Bradyrhizobium yuanmingense) recommended as inoculant for cowpea in Brazil.</title>
        <authorList>
            <person name="Simoes-Araujo J.L."/>
            <person name="Zilli J.E."/>
        </authorList>
    </citation>
    <scope>NUCLEOTIDE SEQUENCE [LARGE SCALE GENOMIC DNA]</scope>
    <source>
        <strain evidence="1 4">BR3267</strain>
    </source>
</reference>
<dbReference type="EMBL" id="LJYF01000026">
    <property type="protein sequence ID" value="KRP96683.1"/>
    <property type="molecule type" value="Genomic_DNA"/>
</dbReference>
<evidence type="ECO:0000313" key="2">
    <source>
        <dbReference type="EMBL" id="MEY9470050.1"/>
    </source>
</evidence>
<dbReference type="EMBL" id="JBGBZN010000002">
    <property type="protein sequence ID" value="MEY9470050.1"/>
    <property type="molecule type" value="Genomic_DNA"/>
</dbReference>
<evidence type="ECO:0000313" key="4">
    <source>
        <dbReference type="Proteomes" id="UP000051380"/>
    </source>
</evidence>
<dbReference type="Proteomes" id="UP000183174">
    <property type="component" value="Unassembled WGS sequence"/>
</dbReference>
<dbReference type="EMBL" id="FMAE01000003">
    <property type="protein sequence ID" value="SCB26105.1"/>
    <property type="molecule type" value="Genomic_DNA"/>
</dbReference>
<evidence type="ECO:0000313" key="5">
    <source>
        <dbReference type="Proteomes" id="UP000183174"/>
    </source>
</evidence>
<sequence>MADPETPSTAQGPVTISTSSAERAPIIYFDGASCFGHHNGAIQIELAANLLMPVGAAVRVDVVQTAHLRCSVAAALALREALEKALAMYQQGQKQPVAEEIPAVKN</sequence>
<dbReference type="AlphaFoldDB" id="A0A0R3CP71"/>
<dbReference type="OrthoDB" id="8235469at2"/>
<gene>
    <name evidence="2" type="ORF">ABH992_002449</name>
    <name evidence="1" type="ORF">AOQ72_20000</name>
    <name evidence="3" type="ORF">GA0061099_1003694</name>
</gene>
<dbReference type="RefSeq" id="WP_036009675.1">
    <property type="nucleotide sequence ID" value="NZ_CP104173.1"/>
</dbReference>
<proteinExistence type="predicted"/>
<keyword evidence="6" id="KW-1185">Reference proteome</keyword>
<organism evidence="1 4">
    <name type="scientific">Bradyrhizobium yuanmingense</name>
    <dbReference type="NCBI Taxonomy" id="108015"/>
    <lineage>
        <taxon>Bacteria</taxon>
        <taxon>Pseudomonadati</taxon>
        <taxon>Pseudomonadota</taxon>
        <taxon>Alphaproteobacteria</taxon>
        <taxon>Hyphomicrobiales</taxon>
        <taxon>Nitrobacteraceae</taxon>
        <taxon>Bradyrhizobium</taxon>
    </lineage>
</organism>
<dbReference type="Proteomes" id="UP000051380">
    <property type="component" value="Unassembled WGS sequence"/>
</dbReference>
<protein>
    <recommendedName>
        <fullName evidence="7">DUF3467 domain-containing protein</fullName>
    </recommendedName>
</protein>
<dbReference type="Proteomes" id="UP001565474">
    <property type="component" value="Unassembled WGS sequence"/>
</dbReference>
<evidence type="ECO:0000313" key="3">
    <source>
        <dbReference type="EMBL" id="SCB26105.1"/>
    </source>
</evidence>
<dbReference type="STRING" id="108015.GA0061099_1003694"/>
<evidence type="ECO:0000313" key="6">
    <source>
        <dbReference type="Proteomes" id="UP001565474"/>
    </source>
</evidence>